<keyword evidence="3" id="KW-1185">Reference proteome</keyword>
<evidence type="ECO:0000256" key="1">
    <source>
        <dbReference type="SAM" id="Phobius"/>
    </source>
</evidence>
<reference evidence="2 3" key="1">
    <citation type="submission" date="2024-09" db="EMBL/GenBank/DDBJ databases">
        <authorList>
            <person name="Sun Q."/>
            <person name="Mori K."/>
        </authorList>
    </citation>
    <scope>NUCLEOTIDE SEQUENCE [LARGE SCALE GENOMIC DNA]</scope>
    <source>
        <strain evidence="2 3">KCTC 52403</strain>
    </source>
</reference>
<sequence>VLGRMAISRKIDHVALGWLIVVSVAAIAAFVWVLTSSSSYPGSVSCGFGGVLPPGCSSSLGDKLTLICVVAVPLVGLLSYKAFFTKVGRGK</sequence>
<proteinExistence type="predicted"/>
<keyword evidence="1" id="KW-0812">Transmembrane</keyword>
<feature type="non-terminal residue" evidence="2">
    <location>
        <position position="1"/>
    </location>
</feature>
<keyword evidence="1" id="KW-0472">Membrane</keyword>
<dbReference type="Proteomes" id="UP001589898">
    <property type="component" value="Unassembled WGS sequence"/>
</dbReference>
<dbReference type="RefSeq" id="WP_229823624.1">
    <property type="nucleotide sequence ID" value="NZ_BMZT01000025.1"/>
</dbReference>
<dbReference type="EMBL" id="JBHLTF010000015">
    <property type="protein sequence ID" value="MFC0717063.1"/>
    <property type="molecule type" value="Genomic_DNA"/>
</dbReference>
<accession>A0ABV6SUE6</accession>
<evidence type="ECO:0008006" key="4">
    <source>
        <dbReference type="Google" id="ProtNLM"/>
    </source>
</evidence>
<keyword evidence="1" id="KW-1133">Transmembrane helix</keyword>
<name>A0ABV6SUE6_9GAMM</name>
<evidence type="ECO:0000313" key="3">
    <source>
        <dbReference type="Proteomes" id="UP001589898"/>
    </source>
</evidence>
<comment type="caution">
    <text evidence="2">The sequence shown here is derived from an EMBL/GenBank/DDBJ whole genome shotgun (WGS) entry which is preliminary data.</text>
</comment>
<protein>
    <recommendedName>
        <fullName evidence="4">Disulfide bond formation protein B</fullName>
    </recommendedName>
</protein>
<feature type="transmembrane region" description="Helical" evidence="1">
    <location>
        <begin position="14"/>
        <end position="34"/>
    </location>
</feature>
<evidence type="ECO:0000313" key="2">
    <source>
        <dbReference type="EMBL" id="MFC0717063.1"/>
    </source>
</evidence>
<organism evidence="2 3">
    <name type="scientific">Luteimonas padinae</name>
    <dbReference type="NCBI Taxonomy" id="1714359"/>
    <lineage>
        <taxon>Bacteria</taxon>
        <taxon>Pseudomonadati</taxon>
        <taxon>Pseudomonadota</taxon>
        <taxon>Gammaproteobacteria</taxon>
        <taxon>Lysobacterales</taxon>
        <taxon>Lysobacteraceae</taxon>
        <taxon>Luteimonas</taxon>
    </lineage>
</organism>
<feature type="transmembrane region" description="Helical" evidence="1">
    <location>
        <begin position="64"/>
        <end position="84"/>
    </location>
</feature>
<gene>
    <name evidence="2" type="ORF">ACFFFU_04745</name>
</gene>